<comment type="caution">
    <text evidence="2">The sequence shown here is derived from an EMBL/GenBank/DDBJ whole genome shotgun (WGS) entry which is preliminary data.</text>
</comment>
<dbReference type="Pfam" id="PF13443">
    <property type="entry name" value="HTH_26"/>
    <property type="match status" value="1"/>
</dbReference>
<organism evidence="2 3">
    <name type="scientific">Paenibacillus melissococcoides</name>
    <dbReference type="NCBI Taxonomy" id="2912268"/>
    <lineage>
        <taxon>Bacteria</taxon>
        <taxon>Bacillati</taxon>
        <taxon>Bacillota</taxon>
        <taxon>Bacilli</taxon>
        <taxon>Bacillales</taxon>
        <taxon>Paenibacillaceae</taxon>
        <taxon>Paenibacillus</taxon>
    </lineage>
</organism>
<accession>A0ABN8TZR3</accession>
<dbReference type="CDD" id="cd00093">
    <property type="entry name" value="HTH_XRE"/>
    <property type="match status" value="1"/>
</dbReference>
<proteinExistence type="predicted"/>
<dbReference type="InterPro" id="IPR001387">
    <property type="entry name" value="Cro/C1-type_HTH"/>
</dbReference>
<keyword evidence="3" id="KW-1185">Reference proteome</keyword>
<name>A0ABN8TZR3_9BACL</name>
<dbReference type="SMART" id="SM00530">
    <property type="entry name" value="HTH_XRE"/>
    <property type="match status" value="1"/>
</dbReference>
<protein>
    <submittedName>
        <fullName evidence="2">Helix-turn-helix domain-containing protein</fullName>
    </submittedName>
</protein>
<dbReference type="EMBL" id="CALYLO010000001">
    <property type="protein sequence ID" value="CAH8244277.1"/>
    <property type="molecule type" value="Genomic_DNA"/>
</dbReference>
<evidence type="ECO:0000313" key="2">
    <source>
        <dbReference type="EMBL" id="CAH8244277.1"/>
    </source>
</evidence>
<sequence>MTKLKGTPKLEKLRKERGWTQAELAERAGLLQNDISRFDRQTQGSYVKIISLARALGVAVEELFDIEEIGE</sequence>
<evidence type="ECO:0000313" key="3">
    <source>
        <dbReference type="Proteomes" id="UP001154322"/>
    </source>
</evidence>
<dbReference type="InterPro" id="IPR010982">
    <property type="entry name" value="Lambda_DNA-bd_dom_sf"/>
</dbReference>
<dbReference type="RefSeq" id="WP_213430273.1">
    <property type="nucleotide sequence ID" value="NZ_AP031286.1"/>
</dbReference>
<evidence type="ECO:0000259" key="1">
    <source>
        <dbReference type="PROSITE" id="PS50943"/>
    </source>
</evidence>
<gene>
    <name evidence="2" type="ORF">WJ0W_001515</name>
</gene>
<dbReference type="Gene3D" id="1.10.260.40">
    <property type="entry name" value="lambda repressor-like DNA-binding domains"/>
    <property type="match status" value="1"/>
</dbReference>
<reference evidence="2" key="1">
    <citation type="submission" date="2022-06" db="EMBL/GenBank/DDBJ databases">
        <authorList>
            <person name="Dietemann V."/>
            <person name="Ory F."/>
            <person name="Dainat B."/>
            <person name="Oberhansli S."/>
        </authorList>
    </citation>
    <scope>NUCLEOTIDE SEQUENCE</scope>
    <source>
        <strain evidence="2">Ena-SAMPLE-TAB-26-04-2022-14:26:32:270-5432</strain>
    </source>
</reference>
<dbReference type="Proteomes" id="UP001154322">
    <property type="component" value="Unassembled WGS sequence"/>
</dbReference>
<dbReference type="PROSITE" id="PS50943">
    <property type="entry name" value="HTH_CROC1"/>
    <property type="match status" value="1"/>
</dbReference>
<feature type="domain" description="HTH cro/C1-type" evidence="1">
    <location>
        <begin position="10"/>
        <end position="63"/>
    </location>
</feature>
<dbReference type="SUPFAM" id="SSF47413">
    <property type="entry name" value="lambda repressor-like DNA-binding domains"/>
    <property type="match status" value="1"/>
</dbReference>